<feature type="region of interest" description="Disordered" evidence="4">
    <location>
        <begin position="486"/>
        <end position="519"/>
    </location>
</feature>
<feature type="compositionally biased region" description="Basic and acidic residues" evidence="4">
    <location>
        <begin position="641"/>
        <end position="651"/>
    </location>
</feature>
<comment type="caution">
    <text evidence="5">The sequence shown here is derived from an EMBL/GenBank/DDBJ whole genome shotgun (WGS) entry which is preliminary data.</text>
</comment>
<organism evidence="5 6">
    <name type="scientific">Volvox africanus</name>
    <dbReference type="NCBI Taxonomy" id="51714"/>
    <lineage>
        <taxon>Eukaryota</taxon>
        <taxon>Viridiplantae</taxon>
        <taxon>Chlorophyta</taxon>
        <taxon>core chlorophytes</taxon>
        <taxon>Chlorophyceae</taxon>
        <taxon>CS clade</taxon>
        <taxon>Chlamydomonadales</taxon>
        <taxon>Volvocaceae</taxon>
        <taxon>Volvox</taxon>
    </lineage>
</organism>
<keyword evidence="2" id="KW-0433">Leucine-rich repeat</keyword>
<proteinExistence type="predicted"/>
<gene>
    <name evidence="5" type="primary">MTM0041</name>
    <name evidence="5" type="ORF">VaNZ11_005604</name>
</gene>
<dbReference type="Gene3D" id="3.80.10.10">
    <property type="entry name" value="Ribonuclease Inhibitor"/>
    <property type="match status" value="1"/>
</dbReference>
<feature type="compositionally biased region" description="Low complexity" evidence="4">
    <location>
        <begin position="273"/>
        <end position="288"/>
    </location>
</feature>
<dbReference type="SMART" id="SM00369">
    <property type="entry name" value="LRR_TYP"/>
    <property type="match status" value="3"/>
</dbReference>
<dbReference type="InterPro" id="IPR003591">
    <property type="entry name" value="Leu-rich_rpt_typical-subtyp"/>
</dbReference>
<feature type="compositionally biased region" description="Low complexity" evidence="4">
    <location>
        <begin position="357"/>
        <end position="377"/>
    </location>
</feature>
<evidence type="ECO:0000313" key="5">
    <source>
        <dbReference type="EMBL" id="GLI62868.1"/>
    </source>
</evidence>
<feature type="compositionally biased region" description="Polar residues" evidence="4">
    <location>
        <begin position="569"/>
        <end position="583"/>
    </location>
</feature>
<dbReference type="EMBL" id="BSDZ01000014">
    <property type="protein sequence ID" value="GLI62868.1"/>
    <property type="molecule type" value="Genomic_DNA"/>
</dbReference>
<reference evidence="5 6" key="1">
    <citation type="journal article" date="2023" name="IScience">
        <title>Expanded male sex-determining region conserved during the evolution of homothallism in the green alga Volvox.</title>
        <authorList>
            <person name="Yamamoto K."/>
            <person name="Matsuzaki R."/>
            <person name="Mahakham W."/>
            <person name="Heman W."/>
            <person name="Sekimoto H."/>
            <person name="Kawachi M."/>
            <person name="Minakuchi Y."/>
            <person name="Toyoda A."/>
            <person name="Nozaki H."/>
        </authorList>
    </citation>
    <scope>NUCLEOTIDE SEQUENCE [LARGE SCALE GENOMIC DNA]</scope>
    <source>
        <strain evidence="5 6">NIES-4468</strain>
    </source>
</reference>
<feature type="region of interest" description="Disordered" evidence="4">
    <location>
        <begin position="272"/>
        <end position="298"/>
    </location>
</feature>
<dbReference type="InterPro" id="IPR050216">
    <property type="entry name" value="LRR_domain-containing"/>
</dbReference>
<dbReference type="PANTHER" id="PTHR48051:SF1">
    <property type="entry name" value="RAS SUPPRESSOR PROTEIN 1"/>
    <property type="match status" value="1"/>
</dbReference>
<evidence type="ECO:0000256" key="3">
    <source>
        <dbReference type="ARBA" id="ARBA00022737"/>
    </source>
</evidence>
<evidence type="ECO:0000256" key="2">
    <source>
        <dbReference type="ARBA" id="ARBA00022614"/>
    </source>
</evidence>
<dbReference type="SUPFAM" id="SSF52058">
    <property type="entry name" value="L domain-like"/>
    <property type="match status" value="1"/>
</dbReference>
<keyword evidence="3" id="KW-0677">Repeat</keyword>
<feature type="region of interest" description="Disordered" evidence="4">
    <location>
        <begin position="563"/>
        <end position="658"/>
    </location>
</feature>
<comment type="subcellular location">
    <subcellularLocation>
        <location evidence="1">Cytoplasm</location>
        <location evidence="1">Cytoskeleton</location>
        <location evidence="1">Cilium axoneme</location>
    </subcellularLocation>
</comment>
<name>A0ABQ5RZ08_9CHLO</name>
<evidence type="ECO:0000256" key="1">
    <source>
        <dbReference type="ARBA" id="ARBA00004430"/>
    </source>
</evidence>
<evidence type="ECO:0000256" key="4">
    <source>
        <dbReference type="SAM" id="MobiDB-lite"/>
    </source>
</evidence>
<dbReference type="Proteomes" id="UP001165090">
    <property type="component" value="Unassembled WGS sequence"/>
</dbReference>
<keyword evidence="6" id="KW-1185">Reference proteome</keyword>
<sequence>MDAVELSNAISSGELYLIGRQLSEVPQSVFACCGLVLLDVSANTITSLPGALSELKGLTYLDVSFNQLHELPACLGALTALTCLKASYNQIERLHPQALVGLGGCLRELHLGDNALTLGGLPPQLSCLTRLAHLDLRYNHRLIALPPDLGCLVSPALAPGQGRGQGAQPVPGPAAAVPPATASRQLSCGVGGCLRYLNLEGCPLGECLPVEAGSRPGTLDKGGTGALQQQQQALYRRLKAATAAVVAAGGGEAAVEAEAQRGLAEALRQLHCSRSARPPSSPSSASSSLSGEQVSRLRPEVAGTAPRDGTAAGPGAGVGAAGTVGARADRVSGSGGRVDLLVLTPAPTLTCSGGIVTQSAGNAGGTTAAGAEGSRTTPAGPLSDTDSRPTCAWGRASGPVTGSGPSVRASPCGPDEVSHLQPLQLHNGAVLRSGGSGRGRLHLCQPQTDGLAGGGVGPETPGVPRSPLTDLRNSHADLELIDRHEEDGDVGPLGIDIVGPRPREATGQQPLSTASGDGSQAGIMSAALVIALEELSDLPPAAAAAMYRSLDVVASGVQEIREGRPLSRGGNSHVNPTSASAATRATGPACLPRPVTSASRPATYHQRRPGSSLLRPSSSSSSSSSYIQDPLRPRTHSSHVSKSDSSADRGSGDTSNGQQQRLTGALALLAAAGMRPPVATASGQEADGTGGWRQTGNGGADEVLGVGGGGGTGLGLGTLAPITFPLASGVRSMLRGVGTAANAGKPAQAMINSASMAVAHVSNGSAGVLTWFGNGEGDKAATYEGGDAQLAAELDRLAVVRRMLADRNPELVRALDEQMFEREDEDGEREAHKTSGA</sequence>
<dbReference type="Pfam" id="PF13855">
    <property type="entry name" value="LRR_8"/>
    <property type="match status" value="1"/>
</dbReference>
<feature type="region of interest" description="Disordered" evidence="4">
    <location>
        <begin position="816"/>
        <end position="837"/>
    </location>
</feature>
<dbReference type="PANTHER" id="PTHR48051">
    <property type="match status" value="1"/>
</dbReference>
<dbReference type="InterPro" id="IPR001611">
    <property type="entry name" value="Leu-rich_rpt"/>
</dbReference>
<feature type="compositionally biased region" description="Low complexity" evidence="4">
    <location>
        <begin position="609"/>
        <end position="625"/>
    </location>
</feature>
<protein>
    <submittedName>
        <fullName evidence="5">Uncharacterized protein</fullName>
    </submittedName>
</protein>
<accession>A0ABQ5RZ08</accession>
<feature type="compositionally biased region" description="Polar residues" evidence="4">
    <location>
        <begin position="506"/>
        <end position="518"/>
    </location>
</feature>
<evidence type="ECO:0000313" key="6">
    <source>
        <dbReference type="Proteomes" id="UP001165090"/>
    </source>
</evidence>
<feature type="region of interest" description="Disordered" evidence="4">
    <location>
        <begin position="353"/>
        <end position="470"/>
    </location>
</feature>
<dbReference type="InterPro" id="IPR032675">
    <property type="entry name" value="LRR_dom_sf"/>
</dbReference>